<name>J9QZM4_RIEAN</name>
<gene>
    <name evidence="1" type="ORF">B739_0272</name>
</gene>
<protein>
    <submittedName>
        <fullName evidence="1">Uncharacterized protein</fullName>
    </submittedName>
</protein>
<dbReference type="PATRIC" id="fig|1228997.3.peg.268"/>
<accession>J9QZM4</accession>
<dbReference type="KEGG" id="rag:B739_0272"/>
<evidence type="ECO:0000313" key="1">
    <source>
        <dbReference type="EMBL" id="AFR34879.1"/>
    </source>
</evidence>
<proteinExistence type="predicted"/>
<organism evidence="1 2">
    <name type="scientific">Riemerella anatipestifer RA-CH-1</name>
    <dbReference type="NCBI Taxonomy" id="1228997"/>
    <lineage>
        <taxon>Bacteria</taxon>
        <taxon>Pseudomonadati</taxon>
        <taxon>Bacteroidota</taxon>
        <taxon>Flavobacteriia</taxon>
        <taxon>Flavobacteriales</taxon>
        <taxon>Weeksellaceae</taxon>
        <taxon>Riemerella</taxon>
    </lineage>
</organism>
<reference evidence="1 2" key="1">
    <citation type="submission" date="2012-09" db="EMBL/GenBank/DDBJ databases">
        <title>Riemerella anatipestifer vaccine strains.</title>
        <authorList>
            <person name="Chun C.A."/>
            <person name="Shu W.M."/>
            <person name="Kang Z.D."/>
            <person name="Jia W.X."/>
        </authorList>
    </citation>
    <scope>NUCLEOTIDE SEQUENCE [LARGE SCALE GENOMIC DNA]</scope>
    <source>
        <strain evidence="1 2">RA-CH-1</strain>
    </source>
</reference>
<dbReference type="Proteomes" id="UP000006276">
    <property type="component" value="Chromosome"/>
</dbReference>
<evidence type="ECO:0000313" key="2">
    <source>
        <dbReference type="Proteomes" id="UP000006276"/>
    </source>
</evidence>
<dbReference type="HOGENOM" id="CLU_2481320_0_0_10"/>
<sequence>MIGSYEGAELAIDKESNLILLLDIDGTKICKCANDGREFLYTLLNLNSFVQKKPTLEEKKHFIKETVNISTKEQYNFWLTLVGEWDE</sequence>
<dbReference type="AlphaFoldDB" id="J9QZM4"/>
<keyword evidence="2" id="KW-1185">Reference proteome</keyword>
<dbReference type="EMBL" id="CP003787">
    <property type="protein sequence ID" value="AFR34879.1"/>
    <property type="molecule type" value="Genomic_DNA"/>
</dbReference>